<comment type="caution">
    <text evidence="1">The sequence shown here is derived from an EMBL/GenBank/DDBJ whole genome shotgun (WGS) entry which is preliminary data.</text>
</comment>
<keyword evidence="2" id="KW-1185">Reference proteome</keyword>
<proteinExistence type="predicted"/>
<dbReference type="AlphaFoldDB" id="A0A540LJZ7"/>
<accession>A0A540LJZ7</accession>
<gene>
    <name evidence="1" type="ORF">C1H46_027775</name>
</gene>
<protein>
    <submittedName>
        <fullName evidence="1">Uncharacterized protein</fullName>
    </submittedName>
</protein>
<dbReference type="EMBL" id="VIEB01000559">
    <property type="protein sequence ID" value="TQD86649.1"/>
    <property type="molecule type" value="Genomic_DNA"/>
</dbReference>
<reference evidence="1 2" key="1">
    <citation type="journal article" date="2019" name="G3 (Bethesda)">
        <title>Sequencing of a Wild Apple (Malus baccata) Genome Unravels the Differences Between Cultivated and Wild Apple Species Regarding Disease Resistance and Cold Tolerance.</title>
        <authorList>
            <person name="Chen X."/>
        </authorList>
    </citation>
    <scope>NUCLEOTIDE SEQUENCE [LARGE SCALE GENOMIC DNA]</scope>
    <source>
        <strain evidence="2">cv. Shandingzi</strain>
        <tissue evidence="1">Leaves</tissue>
    </source>
</reference>
<evidence type="ECO:0000313" key="1">
    <source>
        <dbReference type="EMBL" id="TQD86649.1"/>
    </source>
</evidence>
<dbReference type="Proteomes" id="UP000315295">
    <property type="component" value="Unassembled WGS sequence"/>
</dbReference>
<organism evidence="1 2">
    <name type="scientific">Malus baccata</name>
    <name type="common">Siberian crab apple</name>
    <name type="synonym">Pyrus baccata</name>
    <dbReference type="NCBI Taxonomy" id="106549"/>
    <lineage>
        <taxon>Eukaryota</taxon>
        <taxon>Viridiplantae</taxon>
        <taxon>Streptophyta</taxon>
        <taxon>Embryophyta</taxon>
        <taxon>Tracheophyta</taxon>
        <taxon>Spermatophyta</taxon>
        <taxon>Magnoliopsida</taxon>
        <taxon>eudicotyledons</taxon>
        <taxon>Gunneridae</taxon>
        <taxon>Pentapetalae</taxon>
        <taxon>rosids</taxon>
        <taxon>fabids</taxon>
        <taxon>Rosales</taxon>
        <taxon>Rosaceae</taxon>
        <taxon>Amygdaloideae</taxon>
        <taxon>Maleae</taxon>
        <taxon>Malus</taxon>
    </lineage>
</organism>
<evidence type="ECO:0000313" key="2">
    <source>
        <dbReference type="Proteomes" id="UP000315295"/>
    </source>
</evidence>
<name>A0A540LJZ7_MALBA</name>
<sequence length="137" mass="14824">MNTVERDLSLLVLIEIRKWKLGGGEKQKMTSPPMEDFQLSLWCTSAGSLPPRFASSDLILVTSPTPCRDPTSLRLRLGFEAVDEDVENDGVVWCEVLENALPSGLVGAEAVGEDDVLIVRANDADVESVEDGGADHV</sequence>